<feature type="active site" description="Nucleophile" evidence="8">
    <location>
        <position position="260"/>
    </location>
</feature>
<feature type="binding site" evidence="9">
    <location>
        <begin position="249"/>
        <end position="253"/>
    </location>
    <ligand>
        <name>substrate</name>
    </ligand>
</feature>
<dbReference type="PIRSF" id="PIRSF000124">
    <property type="entry name" value="UDPglc_GDPman_dh"/>
    <property type="match status" value="1"/>
</dbReference>
<dbReference type="InterPro" id="IPR001732">
    <property type="entry name" value="UDP-Glc/GDP-Man_DH_N"/>
</dbReference>
<comment type="similarity">
    <text evidence="2 7">Belongs to the UDP-glucose/GDP-mannose dehydrogenase family.</text>
</comment>
<dbReference type="SMART" id="SM00984">
    <property type="entry name" value="UDPG_MGDP_dh_C"/>
    <property type="match status" value="1"/>
</dbReference>
<feature type="binding site" evidence="10">
    <location>
        <position position="121"/>
    </location>
    <ligand>
        <name>NAD(+)</name>
        <dbReference type="ChEBI" id="CHEBI:57540"/>
    </ligand>
</feature>
<dbReference type="InterPro" id="IPR017476">
    <property type="entry name" value="UDP-Glc/GDP-Man"/>
</dbReference>
<dbReference type="Pfam" id="PF03721">
    <property type="entry name" value="UDPG_MGDP_dh_N"/>
    <property type="match status" value="1"/>
</dbReference>
<comment type="pathway">
    <text evidence="1">Nucleotide-sugar biosynthesis; UDP-alpha-D-glucuronate biosynthesis; UDP-alpha-D-glucuronate from UDP-alpha-D-glucose: step 1/1.</text>
</comment>
<dbReference type="SUPFAM" id="SSF51735">
    <property type="entry name" value="NAD(P)-binding Rossmann-fold domains"/>
    <property type="match status" value="1"/>
</dbReference>
<feature type="binding site" evidence="10">
    <location>
        <position position="327"/>
    </location>
    <ligand>
        <name>NAD(+)</name>
        <dbReference type="ChEBI" id="CHEBI:57540"/>
    </ligand>
</feature>
<evidence type="ECO:0000256" key="3">
    <source>
        <dbReference type="ARBA" id="ARBA00012954"/>
    </source>
</evidence>
<dbReference type="SUPFAM" id="SSF52413">
    <property type="entry name" value="UDP-glucose/GDP-mannose dehydrogenase C-terminal domain"/>
    <property type="match status" value="1"/>
</dbReference>
<dbReference type="InterPro" id="IPR008927">
    <property type="entry name" value="6-PGluconate_DH-like_C_sf"/>
</dbReference>
<feature type="binding site" evidence="10">
    <location>
        <position position="153"/>
    </location>
    <ligand>
        <name>NAD(+)</name>
        <dbReference type="ChEBI" id="CHEBI:57540"/>
    </ligand>
</feature>
<dbReference type="UniPathway" id="UPA00038">
    <property type="reaction ID" value="UER00491"/>
</dbReference>
<feature type="domain" description="UDP-glucose/GDP-mannose dehydrogenase C-terminal" evidence="11">
    <location>
        <begin position="313"/>
        <end position="414"/>
    </location>
</feature>
<dbReference type="InterPro" id="IPR014026">
    <property type="entry name" value="UDP-Glc/GDP-Man_DH_dimer"/>
</dbReference>
<feature type="binding site" evidence="9">
    <location>
        <begin position="150"/>
        <end position="153"/>
    </location>
    <ligand>
        <name>substrate</name>
    </ligand>
</feature>
<reference evidence="12 13" key="1">
    <citation type="journal article" date="2016" name="Nat. Commun.">
        <title>Thousands of microbial genomes shed light on interconnected biogeochemical processes in an aquifer system.</title>
        <authorList>
            <person name="Anantharaman K."/>
            <person name="Brown C.T."/>
            <person name="Hug L.A."/>
            <person name="Sharon I."/>
            <person name="Castelle C.J."/>
            <person name="Probst A.J."/>
            <person name="Thomas B.C."/>
            <person name="Singh A."/>
            <person name="Wilkins M.J."/>
            <person name="Karaoz U."/>
            <person name="Brodie E.L."/>
            <person name="Williams K.H."/>
            <person name="Hubbard S.S."/>
            <person name="Banfield J.F."/>
        </authorList>
    </citation>
    <scope>NUCLEOTIDE SEQUENCE [LARGE SCALE GENOMIC DNA]</scope>
</reference>
<dbReference type="GO" id="GO:0000271">
    <property type="term" value="P:polysaccharide biosynthetic process"/>
    <property type="evidence" value="ECO:0007669"/>
    <property type="project" value="InterPro"/>
</dbReference>
<feature type="binding site" evidence="9">
    <location>
        <position position="203"/>
    </location>
    <ligand>
        <name>substrate</name>
    </ligand>
</feature>
<dbReference type="Pfam" id="PF03720">
    <property type="entry name" value="UDPG_MGDP_dh_C"/>
    <property type="match status" value="1"/>
</dbReference>
<dbReference type="AlphaFoldDB" id="A0A1F5T087"/>
<evidence type="ECO:0000256" key="1">
    <source>
        <dbReference type="ARBA" id="ARBA00004701"/>
    </source>
</evidence>
<keyword evidence="4 7" id="KW-0560">Oxidoreductase</keyword>
<dbReference type="STRING" id="1798002.A2478_03585"/>
<dbReference type="EC" id="1.1.1.22" evidence="3 7"/>
<dbReference type="Pfam" id="PF00984">
    <property type="entry name" value="UDPG_MGDP_dh"/>
    <property type="match status" value="1"/>
</dbReference>
<dbReference type="InterPro" id="IPR036220">
    <property type="entry name" value="UDP-Glc/GDP-Man_DH_C_sf"/>
</dbReference>
<dbReference type="Gene3D" id="1.20.5.100">
    <property type="entry name" value="Cytochrome c1, transmembrane anchor, C-terminal"/>
    <property type="match status" value="1"/>
</dbReference>
<evidence type="ECO:0000256" key="2">
    <source>
        <dbReference type="ARBA" id="ARBA00006601"/>
    </source>
</evidence>
<feature type="binding site" evidence="10">
    <location>
        <position position="86"/>
    </location>
    <ligand>
        <name>NAD(+)</name>
        <dbReference type="ChEBI" id="CHEBI:57540"/>
    </ligand>
</feature>
<dbReference type="Proteomes" id="UP000179001">
    <property type="component" value="Unassembled WGS sequence"/>
</dbReference>
<name>A0A1F5T087_9BACT</name>
<protein>
    <recommendedName>
        <fullName evidence="3 7">UDP-glucose 6-dehydrogenase</fullName>
        <ecNumber evidence="3 7">1.1.1.22</ecNumber>
    </recommendedName>
</protein>
<evidence type="ECO:0000256" key="8">
    <source>
        <dbReference type="PIRSR" id="PIRSR500134-1"/>
    </source>
</evidence>
<evidence type="ECO:0000256" key="9">
    <source>
        <dbReference type="PIRSR" id="PIRSR500134-2"/>
    </source>
</evidence>
<dbReference type="PIRSF" id="PIRSF500134">
    <property type="entry name" value="UDPglc_DH_bac"/>
    <property type="match status" value="1"/>
</dbReference>
<sequence length="432" mass="48260">MKIVVVGTGYVGLVTGTCLASLGNEVTCVDIDSNKIENLKNGIIPIYEPGLEDLVKRNYEIGRLKYSTSLAQALFGAEIVFIAVGTPPKENGEADLQYVEAVAHEIGKNLNDYIVVVNKSTVPIGTGDLVTRIIKNYYAGEFDVVSNPEFLREGSAINDFMQPDRIVIGCDNNMKAVEIMKNLYLPLNCPILITDLKSAEMIKYASNAFLAMSISFINSVAKICEQVGADVEKVSEGMKLDKRIGKNAFLSAGCGYGGSCFPKDVQALVNIGRQNNVPFTILEEVEKVNCQMKNLLFEKLLNIYNDLYQKRVAIWGIAFKPNTDDIRFAPALTIIENLLNHGVQINIYDPVAQENVRKMYPDLNYFNDPYQALHQVDCLLVITDWHDFKQVDKSKIKELMRGNLIIDGRNIYQPEEMFGLGFNYHSIGRKKI</sequence>
<feature type="binding site" evidence="9">
    <location>
        <position position="257"/>
    </location>
    <ligand>
        <name>substrate</name>
    </ligand>
</feature>
<evidence type="ECO:0000256" key="6">
    <source>
        <dbReference type="ARBA" id="ARBA00047473"/>
    </source>
</evidence>
<feature type="binding site" evidence="10">
    <location>
        <position position="30"/>
    </location>
    <ligand>
        <name>NAD(+)</name>
        <dbReference type="ChEBI" id="CHEBI:57540"/>
    </ligand>
</feature>
<dbReference type="InterPro" id="IPR028357">
    <property type="entry name" value="UDPglc_DH_bac"/>
</dbReference>
<evidence type="ECO:0000313" key="13">
    <source>
        <dbReference type="Proteomes" id="UP000179001"/>
    </source>
</evidence>
<accession>A0A1F5T087</accession>
<feature type="binding site" evidence="9">
    <location>
        <position position="320"/>
    </location>
    <ligand>
        <name>substrate</name>
    </ligand>
</feature>
<dbReference type="GO" id="GO:0051287">
    <property type="term" value="F:NAD binding"/>
    <property type="evidence" value="ECO:0007669"/>
    <property type="project" value="InterPro"/>
</dbReference>
<dbReference type="GO" id="GO:0006065">
    <property type="term" value="P:UDP-glucuronate biosynthetic process"/>
    <property type="evidence" value="ECO:0007669"/>
    <property type="project" value="UniProtKB-UniPathway"/>
</dbReference>
<feature type="binding site" evidence="10">
    <location>
        <position position="35"/>
    </location>
    <ligand>
        <name>NAD(+)</name>
        <dbReference type="ChEBI" id="CHEBI:57540"/>
    </ligand>
</feature>
<evidence type="ECO:0000256" key="5">
    <source>
        <dbReference type="ARBA" id="ARBA00023027"/>
    </source>
</evidence>
<evidence type="ECO:0000259" key="11">
    <source>
        <dbReference type="SMART" id="SM00984"/>
    </source>
</evidence>
<evidence type="ECO:0000256" key="4">
    <source>
        <dbReference type="ARBA" id="ARBA00023002"/>
    </source>
</evidence>
<dbReference type="GO" id="GO:0003979">
    <property type="term" value="F:UDP-glucose 6-dehydrogenase activity"/>
    <property type="evidence" value="ECO:0007669"/>
    <property type="project" value="UniProtKB-EC"/>
</dbReference>
<dbReference type="Gene3D" id="3.40.50.720">
    <property type="entry name" value="NAD(P)-binding Rossmann-like Domain"/>
    <property type="match status" value="2"/>
</dbReference>
<dbReference type="PANTHER" id="PTHR43750">
    <property type="entry name" value="UDP-GLUCOSE 6-DEHYDROGENASE TUAD"/>
    <property type="match status" value="1"/>
</dbReference>
<organism evidence="12 13">
    <name type="scientific">Candidatus Falkowbacteria bacterium RIFOXYC2_FULL_36_12</name>
    <dbReference type="NCBI Taxonomy" id="1798002"/>
    <lineage>
        <taxon>Bacteria</taxon>
        <taxon>Candidatus Falkowiibacteriota</taxon>
    </lineage>
</organism>
<keyword evidence="5 7" id="KW-0520">NAD</keyword>
<dbReference type="PANTHER" id="PTHR43750:SF3">
    <property type="entry name" value="UDP-GLUCOSE 6-DEHYDROGENASE TUAD"/>
    <property type="match status" value="1"/>
</dbReference>
<dbReference type="InterPro" id="IPR014027">
    <property type="entry name" value="UDP-Glc/GDP-Man_DH_C"/>
</dbReference>
<evidence type="ECO:0000256" key="7">
    <source>
        <dbReference type="PIRNR" id="PIRNR000124"/>
    </source>
</evidence>
<dbReference type="EMBL" id="MFGJ01000006">
    <property type="protein sequence ID" value="OGF32374.1"/>
    <property type="molecule type" value="Genomic_DNA"/>
</dbReference>
<proteinExistence type="inferred from homology"/>
<evidence type="ECO:0000313" key="12">
    <source>
        <dbReference type="EMBL" id="OGF32374.1"/>
    </source>
</evidence>
<comment type="caution">
    <text evidence="12">The sequence shown here is derived from an EMBL/GenBank/DDBJ whole genome shotgun (WGS) entry which is preliminary data.</text>
</comment>
<dbReference type="SUPFAM" id="SSF48179">
    <property type="entry name" value="6-phosphogluconate dehydrogenase C-terminal domain-like"/>
    <property type="match status" value="1"/>
</dbReference>
<comment type="catalytic activity">
    <reaction evidence="6 7">
        <text>UDP-alpha-D-glucose + 2 NAD(+) + H2O = UDP-alpha-D-glucuronate + 2 NADH + 3 H(+)</text>
        <dbReference type="Rhea" id="RHEA:23596"/>
        <dbReference type="ChEBI" id="CHEBI:15377"/>
        <dbReference type="ChEBI" id="CHEBI:15378"/>
        <dbReference type="ChEBI" id="CHEBI:57540"/>
        <dbReference type="ChEBI" id="CHEBI:57945"/>
        <dbReference type="ChEBI" id="CHEBI:58052"/>
        <dbReference type="ChEBI" id="CHEBI:58885"/>
        <dbReference type="EC" id="1.1.1.22"/>
    </reaction>
</comment>
<feature type="binding site" evidence="10">
    <location>
        <position position="263"/>
    </location>
    <ligand>
        <name>NAD(+)</name>
        <dbReference type="ChEBI" id="CHEBI:57540"/>
    </ligand>
</feature>
<evidence type="ECO:0000256" key="10">
    <source>
        <dbReference type="PIRSR" id="PIRSR500134-3"/>
    </source>
</evidence>
<gene>
    <name evidence="12" type="ORF">A2478_03585</name>
</gene>
<dbReference type="InterPro" id="IPR036291">
    <property type="entry name" value="NAD(P)-bd_dom_sf"/>
</dbReference>
<dbReference type="NCBIfam" id="TIGR03026">
    <property type="entry name" value="NDP-sugDHase"/>
    <property type="match status" value="1"/>
</dbReference>